<dbReference type="GO" id="GO:0005524">
    <property type="term" value="F:ATP binding"/>
    <property type="evidence" value="ECO:0007669"/>
    <property type="project" value="UniProtKB-UniRule"/>
</dbReference>
<evidence type="ECO:0000259" key="8">
    <source>
        <dbReference type="PROSITE" id="PS50011"/>
    </source>
</evidence>
<dbReference type="Pfam" id="PF00069">
    <property type="entry name" value="Pkinase"/>
    <property type="match status" value="1"/>
</dbReference>
<dbReference type="PROSITE" id="PS50011">
    <property type="entry name" value="PROTEIN_KINASE_DOM"/>
    <property type="match status" value="1"/>
</dbReference>
<dbReference type="OrthoDB" id="275301at2759"/>
<dbReference type="InterPro" id="IPR052751">
    <property type="entry name" value="Plant_MAPKKK"/>
</dbReference>
<dbReference type="Proteomes" id="UP000250321">
    <property type="component" value="Unassembled WGS sequence"/>
</dbReference>
<keyword evidence="2 5" id="KW-0547">Nucleotide-binding</keyword>
<reference evidence="9 10" key="1">
    <citation type="submission" date="2018-02" db="EMBL/GenBank/DDBJ databases">
        <title>Draft genome of wild Prunus yedoensis var. nudiflora.</title>
        <authorList>
            <person name="Baek S."/>
            <person name="Kim J.-H."/>
            <person name="Choi K."/>
            <person name="Kim G.-B."/>
            <person name="Cho A."/>
            <person name="Jang H."/>
            <person name="Shin C.-H."/>
            <person name="Yu H.-J."/>
            <person name="Mun J.-H."/>
        </authorList>
    </citation>
    <scope>NUCLEOTIDE SEQUENCE [LARGE SCALE GENOMIC DNA]</scope>
    <source>
        <strain evidence="10">cv. Jeju island</strain>
        <tissue evidence="9">Leaf</tissue>
    </source>
</reference>
<dbReference type="STRING" id="2094558.A0A314Z7Q6"/>
<dbReference type="PROSITE" id="PS00107">
    <property type="entry name" value="PROTEIN_KINASE_ATP"/>
    <property type="match status" value="1"/>
</dbReference>
<evidence type="ECO:0000256" key="7">
    <source>
        <dbReference type="SAM" id="MobiDB-lite"/>
    </source>
</evidence>
<sequence>MASNSDQCTSPLPGAWMKGKLVGSGAFGSVHLAMSKATGALFVVKSARSGHGVQALENEAQILESLNSQYVVRCLGKENGEGKCINVFMEYMAGGSLSDVSQIFGGALEEEVVRLYTREILHGLKYLHENGIVHCDLKCKNVLVGSSGNVKLADFGSAKRLKDSKADGVSVQVAVQSIGGTPLWMAPEVLRNEGLDFVLDIWSLGCTVIEMATGRPPWGTKTSNPVAAVLEIACGNEKPQFPRHFSDEGLDFLERCLDRDPKRRWSAEELLNHPFVSGNSMRVSKKGVACSPASTLDIRICEEGSDYSSDHGMESRDPDDFPSSLSRNPFSKCCDEGNRSPRRQQTESHLWSHQKIGSLLGRETRKLYIIRNFC</sequence>
<dbReference type="InterPro" id="IPR000719">
    <property type="entry name" value="Prot_kinase_dom"/>
</dbReference>
<keyword evidence="3 9" id="KW-0418">Kinase</keyword>
<dbReference type="PROSITE" id="PS00108">
    <property type="entry name" value="PROTEIN_KINASE_ST"/>
    <property type="match status" value="1"/>
</dbReference>
<dbReference type="CDD" id="cd06606">
    <property type="entry name" value="STKc_MAPKKK"/>
    <property type="match status" value="1"/>
</dbReference>
<comment type="caution">
    <text evidence="9">The sequence shown here is derived from an EMBL/GenBank/DDBJ whole genome shotgun (WGS) entry which is preliminary data.</text>
</comment>
<dbReference type="InterPro" id="IPR017441">
    <property type="entry name" value="Protein_kinase_ATP_BS"/>
</dbReference>
<evidence type="ECO:0000313" key="10">
    <source>
        <dbReference type="Proteomes" id="UP000250321"/>
    </source>
</evidence>
<dbReference type="SMART" id="SM00220">
    <property type="entry name" value="S_TKc"/>
    <property type="match status" value="1"/>
</dbReference>
<keyword evidence="6" id="KW-0723">Serine/threonine-protein kinase</keyword>
<comment type="similarity">
    <text evidence="6">Belongs to the protein kinase superfamily.</text>
</comment>
<dbReference type="Gene3D" id="1.10.510.10">
    <property type="entry name" value="Transferase(Phosphotransferase) domain 1"/>
    <property type="match status" value="1"/>
</dbReference>
<accession>A0A314Z7Q6</accession>
<proteinExistence type="inferred from homology"/>
<organism evidence="9 10">
    <name type="scientific">Prunus yedoensis var. nudiflora</name>
    <dbReference type="NCBI Taxonomy" id="2094558"/>
    <lineage>
        <taxon>Eukaryota</taxon>
        <taxon>Viridiplantae</taxon>
        <taxon>Streptophyta</taxon>
        <taxon>Embryophyta</taxon>
        <taxon>Tracheophyta</taxon>
        <taxon>Spermatophyta</taxon>
        <taxon>Magnoliopsida</taxon>
        <taxon>eudicotyledons</taxon>
        <taxon>Gunneridae</taxon>
        <taxon>Pentapetalae</taxon>
        <taxon>rosids</taxon>
        <taxon>fabids</taxon>
        <taxon>Rosales</taxon>
        <taxon>Rosaceae</taxon>
        <taxon>Amygdaloideae</taxon>
        <taxon>Amygdaleae</taxon>
        <taxon>Prunus</taxon>
    </lineage>
</organism>
<evidence type="ECO:0000313" key="9">
    <source>
        <dbReference type="EMBL" id="PQQ13474.1"/>
    </source>
</evidence>
<dbReference type="PANTHER" id="PTHR48011">
    <property type="entry name" value="CCR4-NOT TRANSCRIPTIONAL COMPLEX SUBUNIT CAF120-RELATED"/>
    <property type="match status" value="1"/>
</dbReference>
<dbReference type="InterPro" id="IPR008271">
    <property type="entry name" value="Ser/Thr_kinase_AS"/>
</dbReference>
<evidence type="ECO:0000256" key="1">
    <source>
        <dbReference type="ARBA" id="ARBA00022679"/>
    </source>
</evidence>
<dbReference type="AlphaFoldDB" id="A0A314Z7Q6"/>
<keyword evidence="4 5" id="KW-0067">ATP-binding</keyword>
<evidence type="ECO:0000256" key="5">
    <source>
        <dbReference type="PROSITE-ProRule" id="PRU10141"/>
    </source>
</evidence>
<dbReference type="GO" id="GO:0004674">
    <property type="term" value="F:protein serine/threonine kinase activity"/>
    <property type="evidence" value="ECO:0007669"/>
    <property type="project" value="UniProtKB-KW"/>
</dbReference>
<feature type="binding site" evidence="5">
    <location>
        <position position="45"/>
    </location>
    <ligand>
        <name>ATP</name>
        <dbReference type="ChEBI" id="CHEBI:30616"/>
    </ligand>
</feature>
<dbReference type="EMBL" id="PJQY01000296">
    <property type="protein sequence ID" value="PQQ13474.1"/>
    <property type="molecule type" value="Genomic_DNA"/>
</dbReference>
<dbReference type="InterPro" id="IPR011009">
    <property type="entry name" value="Kinase-like_dom_sf"/>
</dbReference>
<evidence type="ECO:0000256" key="6">
    <source>
        <dbReference type="RuleBase" id="RU000304"/>
    </source>
</evidence>
<dbReference type="PANTHER" id="PTHR48011:SF5">
    <property type="entry name" value="PROTEIN KINASE DOMAIN-CONTAINING PROTEIN"/>
    <property type="match status" value="1"/>
</dbReference>
<evidence type="ECO:0000256" key="2">
    <source>
        <dbReference type="ARBA" id="ARBA00022741"/>
    </source>
</evidence>
<protein>
    <submittedName>
        <fullName evidence="9">Mitogen-activated protein kinase kinase kinase NPK1</fullName>
    </submittedName>
</protein>
<evidence type="ECO:0000256" key="4">
    <source>
        <dbReference type="ARBA" id="ARBA00022840"/>
    </source>
</evidence>
<feature type="region of interest" description="Disordered" evidence="7">
    <location>
        <begin position="307"/>
        <end position="351"/>
    </location>
</feature>
<keyword evidence="10" id="KW-1185">Reference proteome</keyword>
<evidence type="ECO:0000256" key="3">
    <source>
        <dbReference type="ARBA" id="ARBA00022777"/>
    </source>
</evidence>
<gene>
    <name evidence="9" type="ORF">Pyn_16655</name>
</gene>
<dbReference type="SUPFAM" id="SSF56112">
    <property type="entry name" value="Protein kinase-like (PK-like)"/>
    <property type="match status" value="1"/>
</dbReference>
<dbReference type="GO" id="GO:0007165">
    <property type="term" value="P:signal transduction"/>
    <property type="evidence" value="ECO:0007669"/>
    <property type="project" value="TreeGrafter"/>
</dbReference>
<feature type="compositionally biased region" description="Basic and acidic residues" evidence="7">
    <location>
        <begin position="308"/>
        <end position="319"/>
    </location>
</feature>
<name>A0A314Z7Q6_PRUYE</name>
<feature type="domain" description="Protein kinase" evidence="8">
    <location>
        <begin position="16"/>
        <end position="276"/>
    </location>
</feature>
<keyword evidence="1" id="KW-0808">Transferase</keyword>